<dbReference type="AlphaFoldDB" id="A0A2S5KX01"/>
<name>A0A2S5KX01_9PROT</name>
<accession>A0A2S5KX01</accession>
<dbReference type="Pfam" id="PF00117">
    <property type="entry name" value="GATase"/>
    <property type="match status" value="1"/>
</dbReference>
<dbReference type="InterPro" id="IPR017926">
    <property type="entry name" value="GATASE"/>
</dbReference>
<dbReference type="OrthoDB" id="9786812at2"/>
<evidence type="ECO:0000313" key="2">
    <source>
        <dbReference type="EMBL" id="PPC79384.1"/>
    </source>
</evidence>
<dbReference type="Proteomes" id="UP000238196">
    <property type="component" value="Unassembled WGS sequence"/>
</dbReference>
<dbReference type="CDD" id="cd01741">
    <property type="entry name" value="GATase1_1"/>
    <property type="match status" value="1"/>
</dbReference>
<reference evidence="2 3" key="1">
    <citation type="submission" date="2018-02" db="EMBL/GenBank/DDBJ databases">
        <title>novel marine gammaproteobacteria from coastal saline agro ecosystem.</title>
        <authorList>
            <person name="Krishnan R."/>
            <person name="Ramesh Kumar N."/>
        </authorList>
    </citation>
    <scope>NUCLEOTIDE SEQUENCE [LARGE SCALE GENOMIC DNA]</scope>
    <source>
        <strain evidence="2 3">228</strain>
    </source>
</reference>
<dbReference type="PROSITE" id="PS51273">
    <property type="entry name" value="GATASE_TYPE_1"/>
    <property type="match status" value="1"/>
</dbReference>
<dbReference type="PANTHER" id="PTHR42695">
    <property type="entry name" value="GLUTAMINE AMIDOTRANSFERASE YLR126C-RELATED"/>
    <property type="match status" value="1"/>
</dbReference>
<evidence type="ECO:0000259" key="1">
    <source>
        <dbReference type="Pfam" id="PF00117"/>
    </source>
</evidence>
<feature type="domain" description="Glutamine amidotransferase" evidence="1">
    <location>
        <begin position="76"/>
        <end position="193"/>
    </location>
</feature>
<comment type="caution">
    <text evidence="2">The sequence shown here is derived from an EMBL/GenBank/DDBJ whole genome shotgun (WGS) entry which is preliminary data.</text>
</comment>
<proteinExistence type="predicted"/>
<evidence type="ECO:0000313" key="3">
    <source>
        <dbReference type="Proteomes" id="UP000238196"/>
    </source>
</evidence>
<gene>
    <name evidence="2" type="ORF">C4K68_00260</name>
</gene>
<dbReference type="GO" id="GO:0005829">
    <property type="term" value="C:cytosol"/>
    <property type="evidence" value="ECO:0007669"/>
    <property type="project" value="TreeGrafter"/>
</dbReference>
<dbReference type="EMBL" id="PRLP01000001">
    <property type="protein sequence ID" value="PPC79384.1"/>
    <property type="molecule type" value="Genomic_DNA"/>
</dbReference>
<keyword evidence="2" id="KW-0315">Glutamine amidotransferase</keyword>
<organism evidence="2 3">
    <name type="scientific">Proteobacteria bacterium 228</name>
    <dbReference type="NCBI Taxonomy" id="2083153"/>
    <lineage>
        <taxon>Bacteria</taxon>
        <taxon>Pseudomonadati</taxon>
        <taxon>Pseudomonadota</taxon>
    </lineage>
</organism>
<protein>
    <submittedName>
        <fullName evidence="2">Glutamine amidotransferase</fullName>
    </submittedName>
</protein>
<dbReference type="PANTHER" id="PTHR42695:SF5">
    <property type="entry name" value="GLUTAMINE AMIDOTRANSFERASE YLR126C-RELATED"/>
    <property type="match status" value="1"/>
</dbReference>
<dbReference type="SUPFAM" id="SSF52317">
    <property type="entry name" value="Class I glutamine amidotransferase-like"/>
    <property type="match status" value="1"/>
</dbReference>
<dbReference type="InterPro" id="IPR044992">
    <property type="entry name" value="ChyE-like"/>
</dbReference>
<dbReference type="NCBIfam" id="NF006562">
    <property type="entry name" value="PRK09065.1"/>
    <property type="match status" value="1"/>
</dbReference>
<dbReference type="Gene3D" id="3.40.50.880">
    <property type="match status" value="1"/>
</dbReference>
<sequence>MHSQPLLLIQAGTPPEDIRNLQGDLSDWFRGLLGDEANNLEVVRVFEGETLPSPGLHRAAIITGSWSMVTDHLSWSEYTAQWIRDAMAIDMPLFGVCYGHQLMAHALGGTVDYHPAGLEIGCQEIELLPDAESDSLMQSLPPRFIAHLTHLQTVLQPPENAVALARSSHDRHQILRYGPNAISTQFHPEFTPDISAACIKRREAMLRSKGLNPEKLVRELCHTSSAQELMLNFIRATATVLTINEDKSCH</sequence>
<dbReference type="InterPro" id="IPR029062">
    <property type="entry name" value="Class_I_gatase-like"/>
</dbReference>